<comment type="caution">
    <text evidence="1">The sequence shown here is derived from an EMBL/GenBank/DDBJ whole genome shotgun (WGS) entry which is preliminary data.</text>
</comment>
<dbReference type="InterPro" id="IPR001602">
    <property type="entry name" value="UPF0047_YjbQ-like"/>
</dbReference>
<name>A0A813E268_POLGL</name>
<evidence type="ECO:0000313" key="1">
    <source>
        <dbReference type="EMBL" id="CAE8594310.1"/>
    </source>
</evidence>
<reference evidence="1" key="1">
    <citation type="submission" date="2021-02" db="EMBL/GenBank/DDBJ databases">
        <authorList>
            <person name="Dougan E. K."/>
            <person name="Rhodes N."/>
            <person name="Thang M."/>
            <person name="Chan C."/>
        </authorList>
    </citation>
    <scope>NUCLEOTIDE SEQUENCE</scope>
</reference>
<dbReference type="SUPFAM" id="SSF111038">
    <property type="entry name" value="YjbQ-like"/>
    <property type="match status" value="1"/>
</dbReference>
<dbReference type="OrthoDB" id="442849at2759"/>
<sequence length="253" mass="27883">MVMPPMHLLMLRQRRLASAIAAAFCVRCAFRVPSEGRSERAFSYLSLSSLPQERGAILPGARSSLVMRRAVPAPAANSLSFTYTNIPVENTPTGISVHDITPQIRACVTKHFASRRSSQRDGVVHLLSRHTTTALTINEDESRLREDIASCLERLAPSDAPYKHNDLHLRPASEKDRAAIDRNWMSQGKGTLEEFMAQEPKNAHSHLLAMMLGQSETIPVVGGALALGQWQSVLFIDLDGPRHERTVGVQVMG</sequence>
<dbReference type="InterPro" id="IPR035917">
    <property type="entry name" value="YjbQ-like_sf"/>
</dbReference>
<dbReference type="EMBL" id="CAJNNW010000483">
    <property type="protein sequence ID" value="CAE8627967.1"/>
    <property type="molecule type" value="Genomic_DNA"/>
</dbReference>
<organism evidence="1 3">
    <name type="scientific">Polarella glacialis</name>
    <name type="common">Dinoflagellate</name>
    <dbReference type="NCBI Taxonomy" id="89957"/>
    <lineage>
        <taxon>Eukaryota</taxon>
        <taxon>Sar</taxon>
        <taxon>Alveolata</taxon>
        <taxon>Dinophyceae</taxon>
        <taxon>Suessiales</taxon>
        <taxon>Suessiaceae</taxon>
        <taxon>Polarella</taxon>
    </lineage>
</organism>
<evidence type="ECO:0008006" key="4">
    <source>
        <dbReference type="Google" id="ProtNLM"/>
    </source>
</evidence>
<evidence type="ECO:0000313" key="3">
    <source>
        <dbReference type="Proteomes" id="UP000654075"/>
    </source>
</evidence>
<accession>A0A813E268</accession>
<evidence type="ECO:0000313" key="2">
    <source>
        <dbReference type="EMBL" id="CAE8627967.1"/>
    </source>
</evidence>
<dbReference type="EMBL" id="CAJNNV010006942">
    <property type="protein sequence ID" value="CAE8594310.1"/>
    <property type="molecule type" value="Genomic_DNA"/>
</dbReference>
<dbReference type="Proteomes" id="UP000654075">
    <property type="component" value="Unassembled WGS sequence"/>
</dbReference>
<dbReference type="PANTHER" id="PTHR30615">
    <property type="entry name" value="UNCHARACTERIZED PROTEIN YJBQ-RELATED"/>
    <property type="match status" value="1"/>
</dbReference>
<proteinExistence type="predicted"/>
<dbReference type="AlphaFoldDB" id="A0A813E268"/>
<keyword evidence="3" id="KW-1185">Reference proteome</keyword>
<dbReference type="Pfam" id="PF01894">
    <property type="entry name" value="YjbQ"/>
    <property type="match status" value="1"/>
</dbReference>
<dbReference type="Proteomes" id="UP000626109">
    <property type="component" value="Unassembled WGS sequence"/>
</dbReference>
<dbReference type="PANTHER" id="PTHR30615:SF16">
    <property type="entry name" value="SECONDARY THIAMINE-PHOSPHATE SYNTHASE ENZYME"/>
    <property type="match status" value="1"/>
</dbReference>
<dbReference type="Gene3D" id="2.60.120.460">
    <property type="entry name" value="YjbQ-like"/>
    <property type="match status" value="1"/>
</dbReference>
<protein>
    <recommendedName>
        <fullName evidence="4">Secondary thiamine-phosphate synthase enzyme</fullName>
    </recommendedName>
</protein>
<gene>
    <name evidence="1" type="ORF">PGLA1383_LOCUS12868</name>
    <name evidence="2" type="ORF">PGLA2088_LOCUS683</name>
</gene>